<reference evidence="1 2" key="1">
    <citation type="submission" date="2016-09" db="EMBL/GenBank/DDBJ databases">
        <title>Complete genome sequence of Deltia acidovorans CM13 isolated from murine proximal colonic tissue.</title>
        <authorList>
            <person name="Saffarian A."/>
        </authorList>
    </citation>
    <scope>NUCLEOTIDE SEQUENCE [LARGE SCALE GENOMIC DNA]</scope>
    <source>
        <strain evidence="1 2">CM13</strain>
    </source>
</reference>
<evidence type="ECO:0000313" key="2">
    <source>
        <dbReference type="Proteomes" id="UP000095607"/>
    </source>
</evidence>
<name>A0ABM6E342_9BURK</name>
<evidence type="ECO:0000313" key="1">
    <source>
        <dbReference type="EMBL" id="AOV01837.1"/>
    </source>
</evidence>
<proteinExistence type="predicted"/>
<dbReference type="EMBL" id="CP017420">
    <property type="protein sequence ID" value="AOV01837.1"/>
    <property type="molecule type" value="Genomic_DNA"/>
</dbReference>
<keyword evidence="2" id="KW-1185">Reference proteome</keyword>
<sequence>MADSLIWGGHPTEPGWYAVVVDYGRLPFPAARLWDGALWDNERGIMAFDGPHDTTEAALDWAVERCPED</sequence>
<dbReference type="Proteomes" id="UP000095607">
    <property type="component" value="Chromosome"/>
</dbReference>
<protein>
    <submittedName>
        <fullName evidence="1">Uncharacterized protein</fullName>
    </submittedName>
</protein>
<dbReference type="RefSeq" id="WP_046238492.1">
    <property type="nucleotide sequence ID" value="NZ_CBCSDN010000079.1"/>
</dbReference>
<gene>
    <name evidence="1" type="ORF">BI380_10955</name>
</gene>
<organism evidence="1 2">
    <name type="scientific">Delftia tsuruhatensis</name>
    <dbReference type="NCBI Taxonomy" id="180282"/>
    <lineage>
        <taxon>Bacteria</taxon>
        <taxon>Pseudomonadati</taxon>
        <taxon>Pseudomonadota</taxon>
        <taxon>Betaproteobacteria</taxon>
        <taxon>Burkholderiales</taxon>
        <taxon>Comamonadaceae</taxon>
        <taxon>Delftia</taxon>
    </lineage>
</organism>
<accession>A0ABM6E342</accession>